<dbReference type="NCBIfam" id="TIGR04085">
    <property type="entry name" value="rSAM_more_4Fe4S"/>
    <property type="match status" value="1"/>
</dbReference>
<dbReference type="SUPFAM" id="SSF102114">
    <property type="entry name" value="Radical SAM enzymes"/>
    <property type="match status" value="1"/>
</dbReference>
<dbReference type="InterPro" id="IPR007197">
    <property type="entry name" value="rSAM"/>
</dbReference>
<evidence type="ECO:0000256" key="6">
    <source>
        <dbReference type="ARBA" id="ARBA00023014"/>
    </source>
</evidence>
<protein>
    <submittedName>
        <fullName evidence="8">Radical SAM protein</fullName>
    </submittedName>
</protein>
<evidence type="ECO:0000256" key="5">
    <source>
        <dbReference type="ARBA" id="ARBA00023004"/>
    </source>
</evidence>
<dbReference type="Pfam" id="PF04055">
    <property type="entry name" value="Radical_SAM"/>
    <property type="match status" value="1"/>
</dbReference>
<keyword evidence="2" id="KW-0004">4Fe-4S</keyword>
<dbReference type="SFLD" id="SFLDG01067">
    <property type="entry name" value="SPASM/twitch_domain_containing"/>
    <property type="match status" value="1"/>
</dbReference>
<dbReference type="EMBL" id="CP117167">
    <property type="protein sequence ID" value="WCT14356.1"/>
    <property type="molecule type" value="Genomic_DNA"/>
</dbReference>
<dbReference type="Proteomes" id="UP001216139">
    <property type="component" value="Chromosome"/>
</dbReference>
<keyword evidence="6" id="KW-0411">Iron-sulfur</keyword>
<dbReference type="PANTHER" id="PTHR43787:SF3">
    <property type="entry name" value="ARYLSULFATASE REGULATORY PROTEIN"/>
    <property type="match status" value="1"/>
</dbReference>
<keyword evidence="9" id="KW-1185">Reference proteome</keyword>
<keyword evidence="3" id="KW-0949">S-adenosyl-L-methionine</keyword>
<evidence type="ECO:0000256" key="3">
    <source>
        <dbReference type="ARBA" id="ARBA00022691"/>
    </source>
</evidence>
<dbReference type="Gene3D" id="3.20.20.70">
    <property type="entry name" value="Aldolase class I"/>
    <property type="match status" value="1"/>
</dbReference>
<feature type="domain" description="Radical SAM core" evidence="7">
    <location>
        <begin position="84"/>
        <end position="326"/>
    </location>
</feature>
<evidence type="ECO:0000259" key="7">
    <source>
        <dbReference type="PROSITE" id="PS51918"/>
    </source>
</evidence>
<comment type="cofactor">
    <cofactor evidence="1">
        <name>[4Fe-4S] cluster</name>
        <dbReference type="ChEBI" id="CHEBI:49883"/>
    </cofactor>
</comment>
<evidence type="ECO:0000313" key="8">
    <source>
        <dbReference type="EMBL" id="WCT14356.1"/>
    </source>
</evidence>
<proteinExistence type="predicted"/>
<evidence type="ECO:0000256" key="4">
    <source>
        <dbReference type="ARBA" id="ARBA00022723"/>
    </source>
</evidence>
<organism evidence="8 9">
    <name type="scientific">Mucilaginibacter jinjuensis</name>
    <dbReference type="NCBI Taxonomy" id="1176721"/>
    <lineage>
        <taxon>Bacteria</taxon>
        <taxon>Pseudomonadati</taxon>
        <taxon>Bacteroidota</taxon>
        <taxon>Sphingobacteriia</taxon>
        <taxon>Sphingobacteriales</taxon>
        <taxon>Sphingobacteriaceae</taxon>
        <taxon>Mucilaginibacter</taxon>
    </lineage>
</organism>
<dbReference type="RefSeq" id="WP_273632821.1">
    <property type="nucleotide sequence ID" value="NZ_CP117167.1"/>
</dbReference>
<keyword evidence="5" id="KW-0408">Iron</keyword>
<dbReference type="InterPro" id="IPR013785">
    <property type="entry name" value="Aldolase_TIM"/>
</dbReference>
<accession>A0ABY7TD22</accession>
<dbReference type="InterPro" id="IPR058240">
    <property type="entry name" value="rSAM_sf"/>
</dbReference>
<evidence type="ECO:0000256" key="1">
    <source>
        <dbReference type="ARBA" id="ARBA00001966"/>
    </source>
</evidence>
<gene>
    <name evidence="8" type="ORF">PQO05_10470</name>
</gene>
<evidence type="ECO:0000313" key="9">
    <source>
        <dbReference type="Proteomes" id="UP001216139"/>
    </source>
</evidence>
<name>A0ABY7TD22_9SPHI</name>
<keyword evidence="4" id="KW-0479">Metal-binding</keyword>
<dbReference type="CDD" id="cd01335">
    <property type="entry name" value="Radical_SAM"/>
    <property type="match status" value="1"/>
</dbReference>
<dbReference type="InterPro" id="IPR023885">
    <property type="entry name" value="4Fe4S-binding_SPASM_dom"/>
</dbReference>
<reference evidence="8 9" key="1">
    <citation type="submission" date="2023-02" db="EMBL/GenBank/DDBJ databases">
        <title>Genome sequence of Mucilaginibacter jinjuensis strain KACC 16571.</title>
        <authorList>
            <person name="Kim S."/>
            <person name="Heo J."/>
            <person name="Kwon S.-W."/>
        </authorList>
    </citation>
    <scope>NUCLEOTIDE SEQUENCE [LARGE SCALE GENOMIC DNA]</scope>
    <source>
        <strain evidence="8 9">KACC 16571</strain>
    </source>
</reference>
<dbReference type="PROSITE" id="PS51918">
    <property type="entry name" value="RADICAL_SAM"/>
    <property type="match status" value="1"/>
</dbReference>
<dbReference type="SFLD" id="SFLDS00029">
    <property type="entry name" value="Radical_SAM"/>
    <property type="match status" value="1"/>
</dbReference>
<evidence type="ECO:0000256" key="2">
    <source>
        <dbReference type="ARBA" id="ARBA00022485"/>
    </source>
</evidence>
<dbReference type="PANTHER" id="PTHR43787">
    <property type="entry name" value="FEMO COFACTOR BIOSYNTHESIS PROTEIN NIFB-RELATED"/>
    <property type="match status" value="1"/>
</dbReference>
<sequence length="450" mass="51442">MKFKLSQYIHLCTDDDILPSSSLLYSTRSGALLEISNKDIECMKRGEFDALSEKMRKKLIQFEVLVPHAENELLSVLNYNKSQTKDERSLSFTIQPSGNCQLGCHYCGQVHTKKVMKDEVADRMYNRIKEKVINRTGAVESIDITWYGGEPLTGLSSIEHNSKRLISLAEDYNLKYSASIVTNGLILKEELFKKFVLDYKVMNYQITIDGTGEFHDKRRMLKSGNPSFDIIFKNVVTIVNSEFYQSSKAKIAIRCNVDAENKDNVFELIDLLRTNNVLNKVNFYISPIHDWGDNNASKINGISKEEFAQLEIDVFMELLKDGLNANDLVPQRKTYACMVVSETSEVFDAFGNVSTCWEIPLTPSFENTPYISGNLLVDPDIDTTKVLMRDWYNEIPTNETWCKSCKFLPVCAGSCPKEWYSNNPACPSFKFNIDDRLFLSKLQQYEQSVL</sequence>